<proteinExistence type="predicted"/>
<reference evidence="2 3" key="1">
    <citation type="submission" date="2014-04" db="EMBL/GenBank/DDBJ databases">
        <authorList>
            <consortium name="DOE Joint Genome Institute"/>
            <person name="Kuo A."/>
            <person name="Girlanda M."/>
            <person name="Perotto S."/>
            <person name="Kohler A."/>
            <person name="Nagy L.G."/>
            <person name="Floudas D."/>
            <person name="Copeland A."/>
            <person name="Barry K.W."/>
            <person name="Cichocki N."/>
            <person name="Veneault-Fourrey C."/>
            <person name="LaButti K."/>
            <person name="Lindquist E.A."/>
            <person name="Lipzen A."/>
            <person name="Lundell T."/>
            <person name="Morin E."/>
            <person name="Murat C."/>
            <person name="Sun H."/>
            <person name="Tunlid A."/>
            <person name="Henrissat B."/>
            <person name="Grigoriev I.V."/>
            <person name="Hibbett D.S."/>
            <person name="Martin F."/>
            <person name="Nordberg H.P."/>
            <person name="Cantor M.N."/>
            <person name="Hua S.X."/>
        </authorList>
    </citation>
    <scope>NUCLEOTIDE SEQUENCE [LARGE SCALE GENOMIC DNA]</scope>
    <source>
        <strain evidence="2 3">MUT 4182</strain>
    </source>
</reference>
<protein>
    <submittedName>
        <fullName evidence="2">Uncharacterized protein</fullName>
    </submittedName>
</protein>
<evidence type="ECO:0000256" key="1">
    <source>
        <dbReference type="SAM" id="MobiDB-lite"/>
    </source>
</evidence>
<gene>
    <name evidence="2" type="ORF">M407DRAFT_208479</name>
</gene>
<feature type="compositionally biased region" description="Low complexity" evidence="1">
    <location>
        <begin position="23"/>
        <end position="42"/>
    </location>
</feature>
<feature type="compositionally biased region" description="Low complexity" evidence="1">
    <location>
        <begin position="98"/>
        <end position="110"/>
    </location>
</feature>
<evidence type="ECO:0000313" key="2">
    <source>
        <dbReference type="EMBL" id="KIO25627.1"/>
    </source>
</evidence>
<accession>A0A0C3LW57</accession>
<name>A0A0C3LW57_9AGAM</name>
<dbReference type="STRING" id="1051891.A0A0C3LW57"/>
<keyword evidence="3" id="KW-1185">Reference proteome</keyword>
<sequence length="308" mass="34013">MSQRQSLGNSKRPLSAIFIGDLSNSSDSHSQSQLPSPPSTQGSGDGSLRGKPRQQMHDERPESRASQSRRRDSSDEDDDMRHRDDEDHTARLSDPRRSLTSSGSRTGSRAGFRRGDDEAAGTDAALHRPENLYARNRQVLDRISAITSHSRLNSPSPRPMPSKSPIPRPPSSAQAQRTNRLRHDTVSGSETERDQRRDSMSDEHSTPPQSAGIQSRFDDGYPPADGDYEAEAERGGPSRTLRRSLNGTVSRRRGLDPDSPLFSGAIHAAINDPPTSVRTSPHRTRNPLPLEFRDRPGYSGYVGFLFIT</sequence>
<dbReference type="Proteomes" id="UP000054248">
    <property type="component" value="Unassembled WGS sequence"/>
</dbReference>
<reference evidence="3" key="2">
    <citation type="submission" date="2015-01" db="EMBL/GenBank/DDBJ databases">
        <title>Evolutionary Origins and Diversification of the Mycorrhizal Mutualists.</title>
        <authorList>
            <consortium name="DOE Joint Genome Institute"/>
            <consortium name="Mycorrhizal Genomics Consortium"/>
            <person name="Kohler A."/>
            <person name="Kuo A."/>
            <person name="Nagy L.G."/>
            <person name="Floudas D."/>
            <person name="Copeland A."/>
            <person name="Barry K.W."/>
            <person name="Cichocki N."/>
            <person name="Veneault-Fourrey C."/>
            <person name="LaButti K."/>
            <person name="Lindquist E.A."/>
            <person name="Lipzen A."/>
            <person name="Lundell T."/>
            <person name="Morin E."/>
            <person name="Murat C."/>
            <person name="Riley R."/>
            <person name="Ohm R."/>
            <person name="Sun H."/>
            <person name="Tunlid A."/>
            <person name="Henrissat B."/>
            <person name="Grigoriev I.V."/>
            <person name="Hibbett D.S."/>
            <person name="Martin F."/>
        </authorList>
    </citation>
    <scope>NUCLEOTIDE SEQUENCE [LARGE SCALE GENOMIC DNA]</scope>
    <source>
        <strain evidence="3">MUT 4182</strain>
    </source>
</reference>
<feature type="compositionally biased region" description="Basic and acidic residues" evidence="1">
    <location>
        <begin position="55"/>
        <end position="97"/>
    </location>
</feature>
<feature type="region of interest" description="Disordered" evidence="1">
    <location>
        <begin position="1"/>
        <end position="293"/>
    </location>
</feature>
<feature type="compositionally biased region" description="Basic and acidic residues" evidence="1">
    <location>
        <begin position="181"/>
        <end position="205"/>
    </location>
</feature>
<dbReference type="HOGENOM" id="CLU_903710_0_0_1"/>
<feature type="compositionally biased region" description="Pro residues" evidence="1">
    <location>
        <begin position="156"/>
        <end position="170"/>
    </location>
</feature>
<dbReference type="AlphaFoldDB" id="A0A0C3LW57"/>
<evidence type="ECO:0000313" key="3">
    <source>
        <dbReference type="Proteomes" id="UP000054248"/>
    </source>
</evidence>
<organism evidence="2 3">
    <name type="scientific">Tulasnella calospora MUT 4182</name>
    <dbReference type="NCBI Taxonomy" id="1051891"/>
    <lineage>
        <taxon>Eukaryota</taxon>
        <taxon>Fungi</taxon>
        <taxon>Dikarya</taxon>
        <taxon>Basidiomycota</taxon>
        <taxon>Agaricomycotina</taxon>
        <taxon>Agaricomycetes</taxon>
        <taxon>Cantharellales</taxon>
        <taxon>Tulasnellaceae</taxon>
        <taxon>Tulasnella</taxon>
    </lineage>
</organism>
<dbReference type="EMBL" id="KN823038">
    <property type="protein sequence ID" value="KIO25627.1"/>
    <property type="molecule type" value="Genomic_DNA"/>
</dbReference>